<name>A0AAQ3TLQ8_PASNO</name>
<dbReference type="EMBL" id="CP144749">
    <property type="protein sequence ID" value="WVZ73652.1"/>
    <property type="molecule type" value="Genomic_DNA"/>
</dbReference>
<dbReference type="PANTHER" id="PTHR33377">
    <property type="entry name" value="OS10G0134700 PROTEIN-RELATED"/>
    <property type="match status" value="1"/>
</dbReference>
<sequence>MRINRRLQKQSPISNNKIRHNPVMAEMVGSAVIQEAVSRGVSFMLGKRKKASQGHMIERLEFALERSAKLPITDISLIHRRKMVKCAYIEAAELLDKHKQPPMQGQEEITQGLKHKRPWIFRPKNFSFSSSASLKMGDVQRLEYDCAGKFVRDVESSCSLRHYNFCNPIAPPSRENPLVQNGARRPATRYLHKAHIFRGAWRRGNARIWLRGSHNARKNFRSVFDHATEVAIEGLHLLTSQFKLAAESAMGELAMLASNLQDIAQSNVPLLSVGNRVQEWHVEHTQLCRPDPTWCKAFRHGHSANNIVSSELSHIFPEQVIYLAFHGYISKY</sequence>
<reference evidence="1 2" key="1">
    <citation type="submission" date="2024-02" db="EMBL/GenBank/DDBJ databases">
        <title>High-quality chromosome-scale genome assembly of Pensacola bahiagrass (Paspalum notatum Flugge var. saurae).</title>
        <authorList>
            <person name="Vega J.M."/>
            <person name="Podio M."/>
            <person name="Orjuela J."/>
            <person name="Siena L.A."/>
            <person name="Pessino S.C."/>
            <person name="Combes M.C."/>
            <person name="Mariac C."/>
            <person name="Albertini E."/>
            <person name="Pupilli F."/>
            <person name="Ortiz J.P.A."/>
            <person name="Leblanc O."/>
        </authorList>
    </citation>
    <scope>NUCLEOTIDE SEQUENCE [LARGE SCALE GENOMIC DNA]</scope>
    <source>
        <strain evidence="1">R1</strain>
        <tissue evidence="1">Leaf</tissue>
    </source>
</reference>
<dbReference type="AlphaFoldDB" id="A0AAQ3TLQ8"/>
<dbReference type="InterPro" id="IPR013181">
    <property type="entry name" value="DUF1719"/>
</dbReference>
<dbReference type="SMART" id="SM01157">
    <property type="entry name" value="DUF1719"/>
    <property type="match status" value="1"/>
</dbReference>
<dbReference type="Pfam" id="PF08224">
    <property type="entry name" value="DUF1719"/>
    <property type="match status" value="1"/>
</dbReference>
<keyword evidence="2" id="KW-1185">Reference proteome</keyword>
<evidence type="ECO:0000313" key="2">
    <source>
        <dbReference type="Proteomes" id="UP001341281"/>
    </source>
</evidence>
<gene>
    <name evidence="1" type="ORF">U9M48_021937</name>
</gene>
<organism evidence="1 2">
    <name type="scientific">Paspalum notatum var. saurae</name>
    <dbReference type="NCBI Taxonomy" id="547442"/>
    <lineage>
        <taxon>Eukaryota</taxon>
        <taxon>Viridiplantae</taxon>
        <taxon>Streptophyta</taxon>
        <taxon>Embryophyta</taxon>
        <taxon>Tracheophyta</taxon>
        <taxon>Spermatophyta</taxon>
        <taxon>Magnoliopsida</taxon>
        <taxon>Liliopsida</taxon>
        <taxon>Poales</taxon>
        <taxon>Poaceae</taxon>
        <taxon>PACMAD clade</taxon>
        <taxon>Panicoideae</taxon>
        <taxon>Andropogonodae</taxon>
        <taxon>Paspaleae</taxon>
        <taxon>Paspalinae</taxon>
        <taxon>Paspalum</taxon>
    </lineage>
</organism>
<accession>A0AAQ3TLQ8</accession>
<proteinExistence type="predicted"/>
<dbReference type="Proteomes" id="UP001341281">
    <property type="component" value="Chromosome 05"/>
</dbReference>
<evidence type="ECO:0000313" key="1">
    <source>
        <dbReference type="EMBL" id="WVZ73652.1"/>
    </source>
</evidence>
<dbReference type="PANTHER" id="PTHR33377:SF4">
    <property type="entry name" value="OS07G0285800 PROTEIN"/>
    <property type="match status" value="1"/>
</dbReference>
<protein>
    <submittedName>
        <fullName evidence="1">Uncharacterized protein</fullName>
    </submittedName>
</protein>